<dbReference type="EnsemblProtists" id="EOD06188">
    <property type="protein sequence ID" value="EOD06188"/>
    <property type="gene ID" value="EMIHUDRAFT_219546"/>
</dbReference>
<sequence length="205" mass="22670">MRTYLVESGYPQAADMPGDVTGGQLRYLWKQTSGANPSAAPTTLQYDDSGAPIRPNILRIRDAATRTSLVRQYLIASGHPEAADMAGDASRGALHNLWRRTSAARQSRLRHRDEGRQRSAVRREQDRDRPSGYLKARNSTARPVREGETPVPAAGAKAMLRYDPKAHEAAAYVDLGSLTPDDPADWRVCTYCKALLWPDEALRAQ</sequence>
<evidence type="ECO:0000256" key="1">
    <source>
        <dbReference type="SAM" id="MobiDB-lite"/>
    </source>
</evidence>
<reference evidence="2" key="2">
    <citation type="submission" date="2024-10" db="UniProtKB">
        <authorList>
            <consortium name="EnsemblProtists"/>
        </authorList>
    </citation>
    <scope>IDENTIFICATION</scope>
</reference>
<feature type="region of interest" description="Disordered" evidence="1">
    <location>
        <begin position="102"/>
        <end position="151"/>
    </location>
</feature>
<dbReference type="GeneID" id="17252312"/>
<feature type="compositionally biased region" description="Basic and acidic residues" evidence="1">
    <location>
        <begin position="111"/>
        <end position="130"/>
    </location>
</feature>
<name>A0A0D3I4K3_EMIH1</name>
<dbReference type="AlphaFoldDB" id="A0A0D3I4K3"/>
<evidence type="ECO:0000313" key="3">
    <source>
        <dbReference type="Proteomes" id="UP000013827"/>
    </source>
</evidence>
<dbReference type="RefSeq" id="XP_005758617.1">
    <property type="nucleotide sequence ID" value="XM_005758560.1"/>
</dbReference>
<reference evidence="3" key="1">
    <citation type="journal article" date="2013" name="Nature">
        <title>Pan genome of the phytoplankton Emiliania underpins its global distribution.</title>
        <authorList>
            <person name="Read B.A."/>
            <person name="Kegel J."/>
            <person name="Klute M.J."/>
            <person name="Kuo A."/>
            <person name="Lefebvre S.C."/>
            <person name="Maumus F."/>
            <person name="Mayer C."/>
            <person name="Miller J."/>
            <person name="Monier A."/>
            <person name="Salamov A."/>
            <person name="Young J."/>
            <person name="Aguilar M."/>
            <person name="Claverie J.M."/>
            <person name="Frickenhaus S."/>
            <person name="Gonzalez K."/>
            <person name="Herman E.K."/>
            <person name="Lin Y.C."/>
            <person name="Napier J."/>
            <person name="Ogata H."/>
            <person name="Sarno A.F."/>
            <person name="Shmutz J."/>
            <person name="Schroeder D."/>
            <person name="de Vargas C."/>
            <person name="Verret F."/>
            <person name="von Dassow P."/>
            <person name="Valentin K."/>
            <person name="Van de Peer Y."/>
            <person name="Wheeler G."/>
            <person name="Dacks J.B."/>
            <person name="Delwiche C.F."/>
            <person name="Dyhrman S.T."/>
            <person name="Glockner G."/>
            <person name="John U."/>
            <person name="Richards T."/>
            <person name="Worden A.Z."/>
            <person name="Zhang X."/>
            <person name="Grigoriev I.V."/>
            <person name="Allen A.E."/>
            <person name="Bidle K."/>
            <person name="Borodovsky M."/>
            <person name="Bowler C."/>
            <person name="Brownlee C."/>
            <person name="Cock J.M."/>
            <person name="Elias M."/>
            <person name="Gladyshev V.N."/>
            <person name="Groth M."/>
            <person name="Guda C."/>
            <person name="Hadaegh A."/>
            <person name="Iglesias-Rodriguez M.D."/>
            <person name="Jenkins J."/>
            <person name="Jones B.M."/>
            <person name="Lawson T."/>
            <person name="Leese F."/>
            <person name="Lindquist E."/>
            <person name="Lobanov A."/>
            <person name="Lomsadze A."/>
            <person name="Malik S.B."/>
            <person name="Marsh M.E."/>
            <person name="Mackinder L."/>
            <person name="Mock T."/>
            <person name="Mueller-Roeber B."/>
            <person name="Pagarete A."/>
            <person name="Parker M."/>
            <person name="Probert I."/>
            <person name="Quesneville H."/>
            <person name="Raines C."/>
            <person name="Rensing S.A."/>
            <person name="Riano-Pachon D.M."/>
            <person name="Richier S."/>
            <person name="Rokitta S."/>
            <person name="Shiraiwa Y."/>
            <person name="Soanes D.M."/>
            <person name="van der Giezen M."/>
            <person name="Wahlund T.M."/>
            <person name="Williams B."/>
            <person name="Wilson W."/>
            <person name="Wolfe G."/>
            <person name="Wurch L.L."/>
        </authorList>
    </citation>
    <scope>NUCLEOTIDE SEQUENCE</scope>
</reference>
<dbReference type="KEGG" id="ehx:EMIHUDRAFT_219546"/>
<dbReference type="PaxDb" id="2903-EOD06188"/>
<dbReference type="HOGENOM" id="CLU_1339688_0_0_1"/>
<protein>
    <submittedName>
        <fullName evidence="2">Uncharacterized protein</fullName>
    </submittedName>
</protein>
<evidence type="ECO:0000313" key="2">
    <source>
        <dbReference type="EnsemblProtists" id="EOD06188"/>
    </source>
</evidence>
<dbReference type="Proteomes" id="UP000013827">
    <property type="component" value="Unassembled WGS sequence"/>
</dbReference>
<accession>A0A0D3I4K3</accession>
<keyword evidence="3" id="KW-1185">Reference proteome</keyword>
<proteinExistence type="predicted"/>
<organism evidence="2 3">
    <name type="scientific">Emiliania huxleyi (strain CCMP1516)</name>
    <dbReference type="NCBI Taxonomy" id="280463"/>
    <lineage>
        <taxon>Eukaryota</taxon>
        <taxon>Haptista</taxon>
        <taxon>Haptophyta</taxon>
        <taxon>Prymnesiophyceae</taxon>
        <taxon>Isochrysidales</taxon>
        <taxon>Noelaerhabdaceae</taxon>
        <taxon>Emiliania</taxon>
    </lineage>
</organism>